<dbReference type="Proteomes" id="UP000030816">
    <property type="component" value="Unassembled WGS sequence"/>
</dbReference>
<reference evidence="4 5" key="1">
    <citation type="journal article" date="2014" name="Proc. Natl. Acad. Sci. U.S.A.">
        <title>Trajectory and genomic determinants of fungal-pathogen speciation and host adaptation.</title>
        <authorList>
            <person name="Hu X."/>
            <person name="Xiao G."/>
            <person name="Zheng P."/>
            <person name="Shang Y."/>
            <person name="Su Y."/>
            <person name="Zhang X."/>
            <person name="Liu X."/>
            <person name="Zhan S."/>
            <person name="St Leger R.J."/>
            <person name="Wang C."/>
        </authorList>
    </citation>
    <scope>NUCLEOTIDE SEQUENCE [LARGE SCALE GENOMIC DNA]</scope>
    <source>
        <strain evidence="4 5">ARSEF 1941</strain>
    </source>
</reference>
<dbReference type="GO" id="GO:0008422">
    <property type="term" value="F:beta-glucosidase activity"/>
    <property type="evidence" value="ECO:0007669"/>
    <property type="project" value="TreeGrafter"/>
</dbReference>
<accession>A0A0B2WZX6</accession>
<proteinExistence type="inferred from homology"/>
<dbReference type="Pfam" id="PF00232">
    <property type="entry name" value="Glyco_hydro_1"/>
    <property type="match status" value="1"/>
</dbReference>
<dbReference type="InterPro" id="IPR017853">
    <property type="entry name" value="GH"/>
</dbReference>
<dbReference type="PANTHER" id="PTHR10353:SF53">
    <property type="entry name" value="BETA-1,4-GLUCOSIDASE (EUROFUNG)"/>
    <property type="match status" value="1"/>
</dbReference>
<feature type="chain" id="PRO_5002081741" evidence="3">
    <location>
        <begin position="20"/>
        <end position="621"/>
    </location>
</feature>
<dbReference type="AlphaFoldDB" id="A0A0B2WZX6"/>
<dbReference type="STRING" id="1081103.A0A0B2WZX6"/>
<dbReference type="EMBL" id="AZHE01000005">
    <property type="protein sequence ID" value="KHN99139.1"/>
    <property type="molecule type" value="Genomic_DNA"/>
</dbReference>
<dbReference type="GO" id="GO:0005975">
    <property type="term" value="P:carbohydrate metabolic process"/>
    <property type="evidence" value="ECO:0007669"/>
    <property type="project" value="InterPro"/>
</dbReference>
<dbReference type="InterPro" id="IPR001360">
    <property type="entry name" value="Glyco_hydro_1"/>
</dbReference>
<evidence type="ECO:0000256" key="1">
    <source>
        <dbReference type="RuleBase" id="RU003690"/>
    </source>
</evidence>
<name>A0A0B2WZX6_METAS</name>
<comment type="caution">
    <text evidence="4">The sequence shown here is derived from an EMBL/GenBank/DDBJ whole genome shotgun (WGS) entry which is preliminary data.</text>
</comment>
<dbReference type="OrthoDB" id="65569at2759"/>
<comment type="similarity">
    <text evidence="1">Belongs to the glycosyl hydrolase 1 family.</text>
</comment>
<keyword evidence="3" id="KW-0732">Signal</keyword>
<sequence length="621" mass="69547">MKKSSLLLGHAIAAHTALAQQVYVPAEGPAPRPQCSRSKTKEPHHSYRPFSFTLTETVRYATPVPAPTATTTYAPPPGVVSTLVTPLSYTTWGDWDPNGPVEANDANDTYGRAAWSALWQHANPPSFTETALYSTTVSPTPVPTSELVLPPPDYFGPTDCYNFPAGFSFGVASSAGQIEGAAAREGKSPSSMDILVQDSRAKPYTANEHYYLYKQDIERVAAMGVKYFSFSLAWTRILPFALPGTPVNKQGIDHYNDVINFILEKGMLPVVTLLHFDTPLQFYGSNLTTAADKPEIGYMNGAYQNESFPDAFVHYAKIAMTHYGDRVPIWFTFNEPLLHAQNAKSIDHAIKSHARVYHFYKEELKGTGRVSIKLNNNFGVPRRPNSEADVYAANHFNSIQLGPFWNPIHLGEDYPESFKKTWPDYIPLSKEDLRYIHGTSDFLAISPYTATVVAPPLPEDSNSILECAADPKSTFRPYCVSKSMGNVYGWEIGYRSQSFPYITPTYLRSYLNYVYNTWKAPIVIAEFGFPVYAESQKELPDQLSDSPRSTYYLSCMSEVLKSIWEDGVEVVGAYAWSFADTWEFGSYDPQFGLQVVNRTTQTRRFKKSFFDLVDFMRARGA</sequence>
<keyword evidence="4" id="KW-0378">Hydrolase</keyword>
<evidence type="ECO:0000313" key="5">
    <source>
        <dbReference type="Proteomes" id="UP000030816"/>
    </source>
</evidence>
<feature type="region of interest" description="Disordered" evidence="2">
    <location>
        <begin position="27"/>
        <end position="47"/>
    </location>
</feature>
<dbReference type="GeneID" id="63737292"/>
<evidence type="ECO:0000256" key="3">
    <source>
        <dbReference type="SAM" id="SignalP"/>
    </source>
</evidence>
<dbReference type="HOGENOM" id="CLU_001859_1_3_1"/>
<dbReference type="PANTHER" id="PTHR10353">
    <property type="entry name" value="GLYCOSYL HYDROLASE"/>
    <property type="match status" value="1"/>
</dbReference>
<feature type="signal peptide" evidence="3">
    <location>
        <begin position="1"/>
        <end position="19"/>
    </location>
</feature>
<dbReference type="Gene3D" id="3.20.20.80">
    <property type="entry name" value="Glycosidases"/>
    <property type="match status" value="1"/>
</dbReference>
<dbReference type="SUPFAM" id="SSF51445">
    <property type="entry name" value="(Trans)glycosidases"/>
    <property type="match status" value="1"/>
</dbReference>
<gene>
    <name evidence="4" type="ORF">MAM_02837</name>
</gene>
<organism evidence="4 5">
    <name type="scientific">Metarhizium album (strain ARSEF 1941)</name>
    <dbReference type="NCBI Taxonomy" id="1081103"/>
    <lineage>
        <taxon>Eukaryota</taxon>
        <taxon>Fungi</taxon>
        <taxon>Dikarya</taxon>
        <taxon>Ascomycota</taxon>
        <taxon>Pezizomycotina</taxon>
        <taxon>Sordariomycetes</taxon>
        <taxon>Hypocreomycetidae</taxon>
        <taxon>Hypocreales</taxon>
        <taxon>Clavicipitaceae</taxon>
        <taxon>Metarhizium</taxon>
    </lineage>
</organism>
<dbReference type="RefSeq" id="XP_040680205.1">
    <property type="nucleotide sequence ID" value="XM_040821636.1"/>
</dbReference>
<protein>
    <submittedName>
        <fullName evidence="4">Glycoside hydrolase</fullName>
    </submittedName>
</protein>
<evidence type="ECO:0000256" key="2">
    <source>
        <dbReference type="SAM" id="MobiDB-lite"/>
    </source>
</evidence>
<keyword evidence="5" id="KW-1185">Reference proteome</keyword>
<evidence type="ECO:0000313" key="4">
    <source>
        <dbReference type="EMBL" id="KHN99139.1"/>
    </source>
</evidence>